<proteinExistence type="predicted"/>
<dbReference type="Proteomes" id="UP000886721">
    <property type="component" value="Unassembled WGS sequence"/>
</dbReference>
<dbReference type="EMBL" id="DXEM01000015">
    <property type="protein sequence ID" value="HIX67499.1"/>
    <property type="molecule type" value="Genomic_DNA"/>
</dbReference>
<reference evidence="2" key="2">
    <citation type="submission" date="2021-04" db="EMBL/GenBank/DDBJ databases">
        <authorList>
            <person name="Gilroy R."/>
        </authorList>
    </citation>
    <scope>NUCLEOTIDE SEQUENCE</scope>
    <source>
        <strain evidence="2">CHK191-13928</strain>
    </source>
</reference>
<feature type="transmembrane region" description="Helical" evidence="1">
    <location>
        <begin position="64"/>
        <end position="88"/>
    </location>
</feature>
<feature type="transmembrane region" description="Helical" evidence="1">
    <location>
        <begin position="7"/>
        <end position="24"/>
    </location>
</feature>
<accession>A0A9D2B9T6</accession>
<dbReference type="AlphaFoldDB" id="A0A9D2B9T6"/>
<evidence type="ECO:0008006" key="4">
    <source>
        <dbReference type="Google" id="ProtNLM"/>
    </source>
</evidence>
<sequence length="89" mass="9505">MDQNQILFYVMTIGCTLCIMFGIYKNPAYLLLLVVRGALCSALVWGIHAYCIRNGISAPVDLNFLSIGTGALLGLPGIIVLYAAGILIA</sequence>
<keyword evidence="1" id="KW-1133">Transmembrane helix</keyword>
<comment type="caution">
    <text evidence="2">The sequence shown here is derived from an EMBL/GenBank/DDBJ whole genome shotgun (WGS) entry which is preliminary data.</text>
</comment>
<protein>
    <recommendedName>
        <fullName evidence="4">SigmaK-factor processing regulatory BofA</fullName>
    </recommendedName>
</protein>
<gene>
    <name evidence="2" type="ORF">H9735_05140</name>
</gene>
<reference evidence="2" key="1">
    <citation type="journal article" date="2021" name="PeerJ">
        <title>Extensive microbial diversity within the chicken gut microbiome revealed by metagenomics and culture.</title>
        <authorList>
            <person name="Gilroy R."/>
            <person name="Ravi A."/>
            <person name="Getino M."/>
            <person name="Pursley I."/>
            <person name="Horton D.L."/>
            <person name="Alikhan N.F."/>
            <person name="Baker D."/>
            <person name="Gharbi K."/>
            <person name="Hall N."/>
            <person name="Watson M."/>
            <person name="Adriaenssens E.M."/>
            <person name="Foster-Nyarko E."/>
            <person name="Jarju S."/>
            <person name="Secka A."/>
            <person name="Antonio M."/>
            <person name="Oren A."/>
            <person name="Chaudhuri R.R."/>
            <person name="La Ragione R."/>
            <person name="Hildebrand F."/>
            <person name="Pallen M.J."/>
        </authorList>
    </citation>
    <scope>NUCLEOTIDE SEQUENCE</scope>
    <source>
        <strain evidence="2">CHK191-13928</strain>
    </source>
</reference>
<evidence type="ECO:0000313" key="3">
    <source>
        <dbReference type="Proteomes" id="UP000886721"/>
    </source>
</evidence>
<keyword evidence="1" id="KW-0812">Transmembrane</keyword>
<organism evidence="2 3">
    <name type="scientific">Candidatus Anaerostipes excrementavium</name>
    <dbReference type="NCBI Taxonomy" id="2838463"/>
    <lineage>
        <taxon>Bacteria</taxon>
        <taxon>Bacillati</taxon>
        <taxon>Bacillota</taxon>
        <taxon>Clostridia</taxon>
        <taxon>Lachnospirales</taxon>
        <taxon>Lachnospiraceae</taxon>
        <taxon>Anaerostipes</taxon>
    </lineage>
</organism>
<keyword evidence="1" id="KW-0472">Membrane</keyword>
<evidence type="ECO:0000313" key="2">
    <source>
        <dbReference type="EMBL" id="HIX67499.1"/>
    </source>
</evidence>
<name>A0A9D2B9T6_9FIRM</name>
<feature type="transmembrane region" description="Helical" evidence="1">
    <location>
        <begin position="30"/>
        <end position="52"/>
    </location>
</feature>
<evidence type="ECO:0000256" key="1">
    <source>
        <dbReference type="SAM" id="Phobius"/>
    </source>
</evidence>